<dbReference type="AlphaFoldDB" id="A0A4E0S306"/>
<keyword evidence="1" id="KW-0472">Membrane</keyword>
<keyword evidence="1" id="KW-0812">Transmembrane</keyword>
<evidence type="ECO:0000313" key="3">
    <source>
        <dbReference type="Proteomes" id="UP000230066"/>
    </source>
</evidence>
<keyword evidence="1" id="KW-1133">Transmembrane helix</keyword>
<reference evidence="2" key="1">
    <citation type="submission" date="2019-03" db="EMBL/GenBank/DDBJ databases">
        <title>Improved annotation for the trematode Fasciola hepatica.</title>
        <authorList>
            <person name="Choi Y.-J."/>
            <person name="Martin J."/>
            <person name="Mitreva M."/>
        </authorList>
    </citation>
    <scope>NUCLEOTIDE SEQUENCE [LARGE SCALE GENOMIC DNA]</scope>
</reference>
<keyword evidence="3" id="KW-1185">Reference proteome</keyword>
<proteinExistence type="predicted"/>
<accession>A0A4E0S306</accession>
<sequence length="40" mass="4576">MICVMLQLHNLISEFLCSIPTFVTTSGLSFFLVVTSKYEY</sequence>
<name>A0A4E0S306_FASHE</name>
<evidence type="ECO:0000256" key="1">
    <source>
        <dbReference type="SAM" id="Phobius"/>
    </source>
</evidence>
<organism evidence="2 3">
    <name type="scientific">Fasciola hepatica</name>
    <name type="common">Liver fluke</name>
    <dbReference type="NCBI Taxonomy" id="6192"/>
    <lineage>
        <taxon>Eukaryota</taxon>
        <taxon>Metazoa</taxon>
        <taxon>Spiralia</taxon>
        <taxon>Lophotrochozoa</taxon>
        <taxon>Platyhelminthes</taxon>
        <taxon>Trematoda</taxon>
        <taxon>Digenea</taxon>
        <taxon>Plagiorchiida</taxon>
        <taxon>Echinostomata</taxon>
        <taxon>Echinostomatoidea</taxon>
        <taxon>Fasciolidae</taxon>
        <taxon>Fasciola</taxon>
    </lineage>
</organism>
<dbReference type="Proteomes" id="UP000230066">
    <property type="component" value="Unassembled WGS sequence"/>
</dbReference>
<protein>
    <submittedName>
        <fullName evidence="2">Uncharacterized protein</fullName>
    </submittedName>
</protein>
<evidence type="ECO:0000313" key="2">
    <source>
        <dbReference type="EMBL" id="THD26690.1"/>
    </source>
</evidence>
<comment type="caution">
    <text evidence="2">The sequence shown here is derived from an EMBL/GenBank/DDBJ whole genome shotgun (WGS) entry which is preliminary data.</text>
</comment>
<dbReference type="EMBL" id="JXXN02000658">
    <property type="protein sequence ID" value="THD26690.1"/>
    <property type="molecule type" value="Genomic_DNA"/>
</dbReference>
<feature type="transmembrane region" description="Helical" evidence="1">
    <location>
        <begin position="12"/>
        <end position="34"/>
    </location>
</feature>
<gene>
    <name evidence="2" type="ORF">D915_002381</name>
</gene>